<dbReference type="PANTHER" id="PTHR33198">
    <property type="entry name" value="ANK_REP_REGION DOMAIN-CONTAINING PROTEIN-RELATED"/>
    <property type="match status" value="1"/>
</dbReference>
<sequence length="355" mass="39564">MADQGGIGHLRKFDPTTADWSIFKKRIENYFVANNIVDDKCKSAILLNILNEEAYKLLYNLCLPVEPENKTYAELIPLLSEHFKPSVTVFAARYKFYNSRKSASESPKEWAARVKQLAVLCEFENNQLDFVLRDHFIIAYDKGRVQDRLFEEKKSITLKEAVDLAESKSAAQPSSFSSSSGDQQIEVKKEPAVYHARAKSTHGRQQNSATSQGAAGRARPQNGNATNIREIVDLTQSPDASLDTKPSGKPKRIIKPVSRLNYDTWISPASPALSDKSPRSGVTPVGGSKPLVKAVFDQYVQYSQYKTSTLSSIFSQVEYAVIAGARGSMGQTVKAMYHKHCLKFMGQFCLDSYPT</sequence>
<reference evidence="2 3" key="1">
    <citation type="journal article" date="2023" name="Insect Mol. Biol.">
        <title>Genome sequencing provides insights into the evolution of gene families encoding plant cell wall-degrading enzymes in longhorned beetles.</title>
        <authorList>
            <person name="Shin N.R."/>
            <person name="Okamura Y."/>
            <person name="Kirsch R."/>
            <person name="Pauchet Y."/>
        </authorList>
    </citation>
    <scope>NUCLEOTIDE SEQUENCE [LARGE SCALE GENOMIC DNA]</scope>
    <source>
        <strain evidence="2">EAD_L_NR</strain>
    </source>
</reference>
<dbReference type="Proteomes" id="UP001159042">
    <property type="component" value="Unassembled WGS sequence"/>
</dbReference>
<keyword evidence="3" id="KW-1185">Reference proteome</keyword>
<gene>
    <name evidence="2" type="ORF">NQ315_008894</name>
</gene>
<evidence type="ECO:0000256" key="1">
    <source>
        <dbReference type="SAM" id="MobiDB-lite"/>
    </source>
</evidence>
<proteinExistence type="predicted"/>
<protein>
    <submittedName>
        <fullName evidence="2">Uncharacterized protein</fullName>
    </submittedName>
</protein>
<organism evidence="2 3">
    <name type="scientific">Exocentrus adspersus</name>
    <dbReference type="NCBI Taxonomy" id="1586481"/>
    <lineage>
        <taxon>Eukaryota</taxon>
        <taxon>Metazoa</taxon>
        <taxon>Ecdysozoa</taxon>
        <taxon>Arthropoda</taxon>
        <taxon>Hexapoda</taxon>
        <taxon>Insecta</taxon>
        <taxon>Pterygota</taxon>
        <taxon>Neoptera</taxon>
        <taxon>Endopterygota</taxon>
        <taxon>Coleoptera</taxon>
        <taxon>Polyphaga</taxon>
        <taxon>Cucujiformia</taxon>
        <taxon>Chrysomeloidea</taxon>
        <taxon>Cerambycidae</taxon>
        <taxon>Lamiinae</taxon>
        <taxon>Acanthocinini</taxon>
        <taxon>Exocentrus</taxon>
    </lineage>
</organism>
<feature type="compositionally biased region" description="Polar residues" evidence="1">
    <location>
        <begin position="203"/>
        <end position="213"/>
    </location>
</feature>
<evidence type="ECO:0000313" key="2">
    <source>
        <dbReference type="EMBL" id="KAJ8910773.1"/>
    </source>
</evidence>
<comment type="caution">
    <text evidence="2">The sequence shown here is derived from an EMBL/GenBank/DDBJ whole genome shotgun (WGS) entry which is preliminary data.</text>
</comment>
<feature type="region of interest" description="Disordered" evidence="1">
    <location>
        <begin position="195"/>
        <end position="252"/>
    </location>
</feature>
<accession>A0AAV8V9L1</accession>
<dbReference type="PANTHER" id="PTHR33198:SF19">
    <property type="entry name" value="CCHC-TYPE DOMAIN-CONTAINING PROTEIN"/>
    <property type="match status" value="1"/>
</dbReference>
<name>A0AAV8V9L1_9CUCU</name>
<dbReference type="AlphaFoldDB" id="A0AAV8V9L1"/>
<dbReference type="EMBL" id="JANEYG010000246">
    <property type="protein sequence ID" value="KAJ8910773.1"/>
    <property type="molecule type" value="Genomic_DNA"/>
</dbReference>
<evidence type="ECO:0000313" key="3">
    <source>
        <dbReference type="Proteomes" id="UP001159042"/>
    </source>
</evidence>